<sequence length="35" mass="4032">MGKRRLKWLGNFMRKLGNKRLNPNSTTKASSRVKG</sequence>
<protein>
    <submittedName>
        <fullName evidence="2">Uncharacterized protein</fullName>
    </submittedName>
</protein>
<organism evidence="2">
    <name type="scientific">Rhizophora mucronata</name>
    <name type="common">Asiatic mangrove</name>
    <dbReference type="NCBI Taxonomy" id="61149"/>
    <lineage>
        <taxon>Eukaryota</taxon>
        <taxon>Viridiplantae</taxon>
        <taxon>Streptophyta</taxon>
        <taxon>Embryophyta</taxon>
        <taxon>Tracheophyta</taxon>
        <taxon>Spermatophyta</taxon>
        <taxon>Magnoliopsida</taxon>
        <taxon>eudicotyledons</taxon>
        <taxon>Gunneridae</taxon>
        <taxon>Pentapetalae</taxon>
        <taxon>rosids</taxon>
        <taxon>fabids</taxon>
        <taxon>Malpighiales</taxon>
        <taxon>Rhizophoraceae</taxon>
        <taxon>Rhizophora</taxon>
    </lineage>
</organism>
<dbReference type="EMBL" id="GGEC01046789">
    <property type="protein sequence ID" value="MBX27273.1"/>
    <property type="molecule type" value="Transcribed_RNA"/>
</dbReference>
<name>A0A2P2MAP6_RHIMU</name>
<dbReference type="EMBL" id="GGEC01046790">
    <property type="protein sequence ID" value="MBX27274.1"/>
    <property type="molecule type" value="Transcribed_RNA"/>
</dbReference>
<evidence type="ECO:0000313" key="2">
    <source>
        <dbReference type="EMBL" id="MBX27274.1"/>
    </source>
</evidence>
<evidence type="ECO:0000256" key="1">
    <source>
        <dbReference type="SAM" id="MobiDB-lite"/>
    </source>
</evidence>
<proteinExistence type="predicted"/>
<feature type="region of interest" description="Disordered" evidence="1">
    <location>
        <begin position="15"/>
        <end position="35"/>
    </location>
</feature>
<feature type="compositionally biased region" description="Polar residues" evidence="1">
    <location>
        <begin position="21"/>
        <end position="35"/>
    </location>
</feature>
<accession>A0A2P2MAP6</accession>
<dbReference type="AlphaFoldDB" id="A0A2P2MAP6"/>
<reference evidence="2" key="1">
    <citation type="submission" date="2018-02" db="EMBL/GenBank/DDBJ databases">
        <title>Rhizophora mucronata_Transcriptome.</title>
        <authorList>
            <person name="Meera S.P."/>
            <person name="Sreeshan A."/>
            <person name="Augustine A."/>
        </authorList>
    </citation>
    <scope>NUCLEOTIDE SEQUENCE</scope>
    <source>
        <tissue evidence="2">Leaf</tissue>
    </source>
</reference>